<name>A0A6L9TWT3_9HYPH</name>
<proteinExistence type="predicted"/>
<feature type="binding site" evidence="2">
    <location>
        <begin position="17"/>
        <end position="24"/>
    </location>
    <ligand>
        <name>ATP</name>
        <dbReference type="ChEBI" id="CHEBI:30616"/>
    </ligand>
</feature>
<accession>A0A6L9TWT3</accession>
<dbReference type="PIRSF" id="PIRSF007531">
    <property type="entry name" value="CPT"/>
    <property type="match status" value="1"/>
</dbReference>
<dbReference type="InterPro" id="IPR027417">
    <property type="entry name" value="P-loop_NTPase"/>
</dbReference>
<dbReference type="SUPFAM" id="SSF52540">
    <property type="entry name" value="P-loop containing nucleoside triphosphate hydrolases"/>
    <property type="match status" value="1"/>
</dbReference>
<organism evidence="3 4">
    <name type="scientific">Rhizobium lusitanum</name>
    <dbReference type="NCBI Taxonomy" id="293958"/>
    <lineage>
        <taxon>Bacteria</taxon>
        <taxon>Pseudomonadati</taxon>
        <taxon>Pseudomonadota</taxon>
        <taxon>Alphaproteobacteria</taxon>
        <taxon>Hyphomicrobiales</taxon>
        <taxon>Rhizobiaceae</taxon>
        <taxon>Rhizobium/Agrobacterium group</taxon>
        <taxon>Rhizobium</taxon>
    </lineage>
</organism>
<dbReference type="Proteomes" id="UP000483035">
    <property type="component" value="Unassembled WGS sequence"/>
</dbReference>
<dbReference type="EMBL" id="WUEY01000001">
    <property type="protein sequence ID" value="NEI67995.1"/>
    <property type="molecule type" value="Genomic_DNA"/>
</dbReference>
<dbReference type="Gene3D" id="3.40.50.300">
    <property type="entry name" value="P-loop containing nucleotide triphosphate hydrolases"/>
    <property type="match status" value="1"/>
</dbReference>
<feature type="active site" evidence="1">
    <location>
        <position position="44"/>
    </location>
</feature>
<comment type="caution">
    <text evidence="3">The sequence shown here is derived from an EMBL/GenBank/DDBJ whole genome shotgun (WGS) entry which is preliminary data.</text>
</comment>
<sequence length="216" mass="23405">MALSDGTPSGHIIILNGAPRSGKSSIVEVIQERFEGVWVNLGVDAYVRHIMPPSYRPGIGLRPGGERPDLEQLIPRLYAALYASIAAHSRMGLNVVAEFGHHDAHSRPLGILGDCARLLADLPALFVGVRCPLDIVMQRRLAEGPERQSAYVAVEAGMPIPAPVVAWQEHVHRPGIYDLEVDTSISSPEACAEEIRQRLTCPISHPTAFERLASGS</sequence>
<dbReference type="GO" id="GO:0016740">
    <property type="term" value="F:transferase activity"/>
    <property type="evidence" value="ECO:0007669"/>
    <property type="project" value="UniProtKB-KW"/>
</dbReference>
<dbReference type="GO" id="GO:0005524">
    <property type="term" value="F:ATP binding"/>
    <property type="evidence" value="ECO:0007669"/>
    <property type="project" value="InterPro"/>
</dbReference>
<dbReference type="InterPro" id="IPR012853">
    <property type="entry name" value="CPT"/>
</dbReference>
<evidence type="ECO:0000256" key="1">
    <source>
        <dbReference type="PIRSR" id="PIRSR007531-1"/>
    </source>
</evidence>
<evidence type="ECO:0000313" key="3">
    <source>
        <dbReference type="EMBL" id="NEI67995.1"/>
    </source>
</evidence>
<keyword evidence="3" id="KW-0808">Transferase</keyword>
<gene>
    <name evidence="3" type="ORF">GR212_00305</name>
</gene>
<evidence type="ECO:0000313" key="4">
    <source>
        <dbReference type="Proteomes" id="UP000483035"/>
    </source>
</evidence>
<dbReference type="AlphaFoldDB" id="A0A6L9TWT3"/>
<protein>
    <submittedName>
        <fullName evidence="3">Chloramphenicol phosphotransferase</fullName>
    </submittedName>
</protein>
<dbReference type="RefSeq" id="WP_163984473.1">
    <property type="nucleotide sequence ID" value="NZ_WUEY01000001.1"/>
</dbReference>
<reference evidence="3 4" key="1">
    <citation type="submission" date="2019-12" db="EMBL/GenBank/DDBJ databases">
        <title>Rhizobium genotypes associated with high levels of biological nitrogen fixation by grain legumes in a temperate-maritime cropping system.</title>
        <authorList>
            <person name="Maluk M."/>
            <person name="Francesc Ferrando Molina F."/>
            <person name="Lopez Del Egido L."/>
            <person name="Lafos M."/>
            <person name="Langarica-Fuentes A."/>
            <person name="Gebre Yohannes G."/>
            <person name="Young M.W."/>
            <person name="Martin P."/>
            <person name="Gantlett R."/>
            <person name="Kenicer G."/>
            <person name="Hawes C."/>
            <person name="Begg G.S."/>
            <person name="Quilliam R.S."/>
            <person name="Squire G.R."/>
            <person name="Poole P.S."/>
            <person name="Young P.W."/>
            <person name="Iannetta P.M."/>
            <person name="James E.K."/>
        </authorList>
    </citation>
    <scope>NUCLEOTIDE SEQUENCE [LARGE SCALE GENOMIC DNA]</scope>
    <source>
        <strain evidence="3 4">JHI1118</strain>
    </source>
</reference>
<dbReference type="Pfam" id="PF07931">
    <property type="entry name" value="CPT"/>
    <property type="match status" value="1"/>
</dbReference>
<evidence type="ECO:0000256" key="2">
    <source>
        <dbReference type="PIRSR" id="PIRSR007531-2"/>
    </source>
</evidence>